<organism evidence="2 3">
    <name type="scientific">Streptomyces purpureus</name>
    <dbReference type="NCBI Taxonomy" id="1951"/>
    <lineage>
        <taxon>Bacteria</taxon>
        <taxon>Bacillati</taxon>
        <taxon>Actinomycetota</taxon>
        <taxon>Actinomycetes</taxon>
        <taxon>Kitasatosporales</taxon>
        <taxon>Streptomycetaceae</taxon>
        <taxon>Streptomyces</taxon>
    </lineage>
</organism>
<dbReference type="AlphaFoldDB" id="A0A918LSY6"/>
<accession>A0A918LSY6</accession>
<evidence type="ECO:0000313" key="3">
    <source>
        <dbReference type="Proteomes" id="UP000619486"/>
    </source>
</evidence>
<comment type="caution">
    <text evidence="2">The sequence shown here is derived from an EMBL/GenBank/DDBJ whole genome shotgun (WGS) entry which is preliminary data.</text>
</comment>
<dbReference type="EMBL" id="BMQQ01000017">
    <property type="protein sequence ID" value="GGT44974.1"/>
    <property type="molecule type" value="Genomic_DNA"/>
</dbReference>
<feature type="region of interest" description="Disordered" evidence="1">
    <location>
        <begin position="1"/>
        <end position="21"/>
    </location>
</feature>
<keyword evidence="3" id="KW-1185">Reference proteome</keyword>
<dbReference type="Proteomes" id="UP000619486">
    <property type="component" value="Unassembled WGS sequence"/>
</dbReference>
<protein>
    <submittedName>
        <fullName evidence="2">Uncharacterized protein</fullName>
    </submittedName>
</protein>
<reference evidence="2" key="2">
    <citation type="submission" date="2020-09" db="EMBL/GenBank/DDBJ databases">
        <authorList>
            <person name="Sun Q."/>
            <person name="Ohkuma M."/>
        </authorList>
    </citation>
    <scope>NUCLEOTIDE SEQUENCE</scope>
    <source>
        <strain evidence="2">JCM 3172</strain>
    </source>
</reference>
<proteinExistence type="predicted"/>
<name>A0A918LSY6_9ACTN</name>
<reference evidence="2" key="1">
    <citation type="journal article" date="2014" name="Int. J. Syst. Evol. Microbiol.">
        <title>Complete genome sequence of Corynebacterium casei LMG S-19264T (=DSM 44701T), isolated from a smear-ripened cheese.</title>
        <authorList>
            <consortium name="US DOE Joint Genome Institute (JGI-PGF)"/>
            <person name="Walter F."/>
            <person name="Albersmeier A."/>
            <person name="Kalinowski J."/>
            <person name="Ruckert C."/>
        </authorList>
    </citation>
    <scope>NUCLEOTIDE SEQUENCE</scope>
    <source>
        <strain evidence="2">JCM 3172</strain>
    </source>
</reference>
<sequence>MCPRLPDHPSSFPPSTDNRSVQEGAAYEHTGAGVRKLCHVKRINAAAGWGLPTDGQGWGLPTDR</sequence>
<evidence type="ECO:0000256" key="1">
    <source>
        <dbReference type="SAM" id="MobiDB-lite"/>
    </source>
</evidence>
<evidence type="ECO:0000313" key="2">
    <source>
        <dbReference type="EMBL" id="GGT44974.1"/>
    </source>
</evidence>
<gene>
    <name evidence="2" type="ORF">GCM10014713_43450</name>
</gene>